<dbReference type="OrthoDB" id="332663at2759"/>
<dbReference type="AlphaFoldDB" id="A0A9W5TB55"/>
<organism evidence="1 2">
    <name type="scientific">Babesia ovis</name>
    <dbReference type="NCBI Taxonomy" id="5869"/>
    <lineage>
        <taxon>Eukaryota</taxon>
        <taxon>Sar</taxon>
        <taxon>Alveolata</taxon>
        <taxon>Apicomplexa</taxon>
        <taxon>Aconoidasida</taxon>
        <taxon>Piroplasmida</taxon>
        <taxon>Babesiidae</taxon>
        <taxon>Babesia</taxon>
    </lineage>
</organism>
<keyword evidence="2" id="KW-1185">Reference proteome</keyword>
<protein>
    <submittedName>
        <fullName evidence="1">Uncharacterized protein</fullName>
    </submittedName>
</protein>
<accession>A0A9W5TB55</accession>
<reference evidence="1" key="1">
    <citation type="submission" date="2019-12" db="EMBL/GenBank/DDBJ databases">
        <title>Genome sequence of Babesia ovis.</title>
        <authorList>
            <person name="Yamagishi J."/>
            <person name="Sevinc F."/>
            <person name="Xuan X."/>
        </authorList>
    </citation>
    <scope>NUCLEOTIDE SEQUENCE</scope>
    <source>
        <strain evidence="1">Selcuk</strain>
    </source>
</reference>
<name>A0A9W5TB55_BABOV</name>
<dbReference type="Proteomes" id="UP001057455">
    <property type="component" value="Unassembled WGS sequence"/>
</dbReference>
<evidence type="ECO:0000313" key="1">
    <source>
        <dbReference type="EMBL" id="GFE54260.1"/>
    </source>
</evidence>
<dbReference type="EMBL" id="BLIY01000014">
    <property type="protein sequence ID" value="GFE54260.1"/>
    <property type="molecule type" value="Genomic_DNA"/>
</dbReference>
<proteinExistence type="predicted"/>
<evidence type="ECO:0000313" key="2">
    <source>
        <dbReference type="Proteomes" id="UP001057455"/>
    </source>
</evidence>
<comment type="caution">
    <text evidence="1">The sequence shown here is derived from an EMBL/GenBank/DDBJ whole genome shotgun (WGS) entry which is preliminary data.</text>
</comment>
<gene>
    <name evidence="1" type="ORF">BaOVIS_016640</name>
</gene>
<sequence>MATLDSGFNVPPEAFLSNSSMDAIIAHSLGYTLDRNISEVKDSEDVSLLYHFLRHIWTSMTNASVYTSIEGVTNTHDVIPFLHSSKCRQQVSHRILEFLSHFREDSSDDGAPVENNSTLPMRNTAQAHLSTSFKILSSFLLVCPLVPVHISRQSGGKNSDIYTNHGFLYLIEVYIYLVPAALDLSVFFDLLTDLAKTLPIWSSKALCDFLYQQSSCLNNIFKSMQASSSNSRVIQTAGAKMIGLVRVLESMLEESGDPDLPVCIFNLRITLTSCLPISHLGVCNRQSLSVDVEPVSKASPEEWKRLVALNTVKRPHGISQFEISNYEAIAGTTGSPSGISGEIFDLKSYLGASDDRCVTSQAIPYLPAYSVYCDYCDLLDFIFNPCVITEKTQDYMDSLQSQFSSVSSYIMSLAEKTHHTVVGTPWVIPMTSNATTFISRCTSLSFWTTFLSTTSLALQTLKISHKRTVPSESIYSMLRENAAASLDNIEKTLNQCVSKISGLPSKLERLLSREKEWVLWKQRGCTAEGMDPITRDTLTSPSEPLYTSPDVHQSDMMNFVKLLSQLESLSHVNQKGLPELGVNYILSIDDLCMNRQSKAWYLPTCATEVPATSATQKMYQKLDDYIEKMRMDADPANDIDPSERSKHDPMFRFRFNRLFASRHVNKYMELSNRDFASGSIECLVESLSPTVDRATKRQKKSAETQE</sequence>